<feature type="transmembrane region" description="Helical" evidence="1">
    <location>
        <begin position="123"/>
        <end position="142"/>
    </location>
</feature>
<dbReference type="Proteomes" id="UP001500457">
    <property type="component" value="Unassembled WGS sequence"/>
</dbReference>
<feature type="transmembrane region" description="Helical" evidence="1">
    <location>
        <begin position="83"/>
        <end position="111"/>
    </location>
</feature>
<keyword evidence="1" id="KW-0472">Membrane</keyword>
<dbReference type="RefSeq" id="WP_274234329.1">
    <property type="nucleotide sequence ID" value="NZ_BAABHQ010000018.1"/>
</dbReference>
<keyword evidence="3" id="KW-1185">Reference proteome</keyword>
<proteinExistence type="predicted"/>
<keyword evidence="1" id="KW-0812">Transmembrane</keyword>
<dbReference type="EMBL" id="BAABHQ010000018">
    <property type="protein sequence ID" value="GAA4889862.1"/>
    <property type="molecule type" value="Genomic_DNA"/>
</dbReference>
<gene>
    <name evidence="2" type="ORF">GCM10023203_48990</name>
</gene>
<accession>A0ABP9EYG3</accession>
<keyword evidence="1" id="KW-1133">Transmembrane helix</keyword>
<protein>
    <submittedName>
        <fullName evidence="2">Uncharacterized protein</fullName>
    </submittedName>
</protein>
<organism evidence="2 3">
    <name type="scientific">Actinomycetospora straminea</name>
    <dbReference type="NCBI Taxonomy" id="663607"/>
    <lineage>
        <taxon>Bacteria</taxon>
        <taxon>Bacillati</taxon>
        <taxon>Actinomycetota</taxon>
        <taxon>Actinomycetes</taxon>
        <taxon>Pseudonocardiales</taxon>
        <taxon>Pseudonocardiaceae</taxon>
        <taxon>Actinomycetospora</taxon>
    </lineage>
</organism>
<evidence type="ECO:0000313" key="2">
    <source>
        <dbReference type="EMBL" id="GAA4889862.1"/>
    </source>
</evidence>
<name>A0ABP9EYG3_9PSEU</name>
<sequence length="148" mass="15239">MTHAAGPVGPGGAPTVRIAQGGRRSTMPWQVLSAIALLAMGGIHLWLVFNGTGGVLGNLFVLNAIGALILAIAVVITRGELLAVSVVLGLLFLAGTLAALVLALTVGLFGIRSSLDYDLAPTTLVVESVGVVVLLVTTVLVLRRRRRI</sequence>
<comment type="caution">
    <text evidence="2">The sequence shown here is derived from an EMBL/GenBank/DDBJ whole genome shotgun (WGS) entry which is preliminary data.</text>
</comment>
<evidence type="ECO:0000313" key="3">
    <source>
        <dbReference type="Proteomes" id="UP001500457"/>
    </source>
</evidence>
<feature type="transmembrane region" description="Helical" evidence="1">
    <location>
        <begin position="31"/>
        <end position="49"/>
    </location>
</feature>
<feature type="transmembrane region" description="Helical" evidence="1">
    <location>
        <begin position="55"/>
        <end position="76"/>
    </location>
</feature>
<reference evidence="3" key="1">
    <citation type="journal article" date="2019" name="Int. J. Syst. Evol. Microbiol.">
        <title>The Global Catalogue of Microorganisms (GCM) 10K type strain sequencing project: providing services to taxonomists for standard genome sequencing and annotation.</title>
        <authorList>
            <consortium name="The Broad Institute Genomics Platform"/>
            <consortium name="The Broad Institute Genome Sequencing Center for Infectious Disease"/>
            <person name="Wu L."/>
            <person name="Ma J."/>
        </authorList>
    </citation>
    <scope>NUCLEOTIDE SEQUENCE [LARGE SCALE GENOMIC DNA]</scope>
    <source>
        <strain evidence="3">JCM 17983</strain>
    </source>
</reference>
<evidence type="ECO:0000256" key="1">
    <source>
        <dbReference type="SAM" id="Phobius"/>
    </source>
</evidence>